<protein>
    <recommendedName>
        <fullName evidence="1">Acyl-CoA thioester hydrolase/bile acid-CoA amino acid N-acetyltransferase domain-containing protein</fullName>
    </recommendedName>
</protein>
<feature type="non-terminal residue" evidence="2">
    <location>
        <position position="55"/>
    </location>
</feature>
<dbReference type="InterPro" id="IPR006862">
    <property type="entry name" value="Thio_Ohase/aa_AcTrfase"/>
</dbReference>
<evidence type="ECO:0000259" key="1">
    <source>
        <dbReference type="Pfam" id="PF04775"/>
    </source>
</evidence>
<dbReference type="Pfam" id="PF04775">
    <property type="entry name" value="Bile_Hydr_Trans"/>
    <property type="match status" value="1"/>
</dbReference>
<evidence type="ECO:0000313" key="3">
    <source>
        <dbReference type="Proteomes" id="UP000646548"/>
    </source>
</evidence>
<reference evidence="2" key="1">
    <citation type="journal article" name="BMC Genomics">
        <title>Long-read sequencing and de novo genome assembly of marine medaka (Oryzias melastigma).</title>
        <authorList>
            <person name="Liang P."/>
            <person name="Saqib H.S.A."/>
            <person name="Ni X."/>
            <person name="Shen Y."/>
        </authorList>
    </citation>
    <scope>NUCLEOTIDE SEQUENCE</scope>
    <source>
        <strain evidence="2">Bigg-433</strain>
    </source>
</reference>
<name>A0A834C177_ORYME</name>
<feature type="domain" description="Acyl-CoA thioester hydrolase/bile acid-CoA amino acid N-acetyltransferase" evidence="1">
    <location>
        <begin position="5"/>
        <end position="44"/>
    </location>
</feature>
<dbReference type="AlphaFoldDB" id="A0A834C177"/>
<gene>
    <name evidence="2" type="ORF">FQA47_024612</name>
</gene>
<proteinExistence type="predicted"/>
<accession>A0A834C177</accession>
<feature type="non-terminal residue" evidence="2">
    <location>
        <position position="1"/>
    </location>
</feature>
<comment type="caution">
    <text evidence="2">The sequence shown here is derived from an EMBL/GenBank/DDBJ whole genome shotgun (WGS) entry which is preliminary data.</text>
</comment>
<sequence length="55" mass="6178">EKALEPHMVKFSVHDEEEQDQILAEVTNERLLMADGVSRVSVKEGSFHGVLFTPP</sequence>
<evidence type="ECO:0000313" key="2">
    <source>
        <dbReference type="EMBL" id="KAF6717956.1"/>
    </source>
</evidence>
<dbReference type="Proteomes" id="UP000646548">
    <property type="component" value="Unassembled WGS sequence"/>
</dbReference>
<dbReference type="EMBL" id="WKFB01000784">
    <property type="protein sequence ID" value="KAF6717956.1"/>
    <property type="molecule type" value="Genomic_DNA"/>
</dbReference>
<organism evidence="2 3">
    <name type="scientific">Oryzias melastigma</name>
    <name type="common">Marine medaka</name>
    <dbReference type="NCBI Taxonomy" id="30732"/>
    <lineage>
        <taxon>Eukaryota</taxon>
        <taxon>Metazoa</taxon>
        <taxon>Chordata</taxon>
        <taxon>Craniata</taxon>
        <taxon>Vertebrata</taxon>
        <taxon>Euteleostomi</taxon>
        <taxon>Actinopterygii</taxon>
        <taxon>Neopterygii</taxon>
        <taxon>Teleostei</taxon>
        <taxon>Neoteleostei</taxon>
        <taxon>Acanthomorphata</taxon>
        <taxon>Ovalentaria</taxon>
        <taxon>Atherinomorphae</taxon>
        <taxon>Beloniformes</taxon>
        <taxon>Adrianichthyidae</taxon>
        <taxon>Oryziinae</taxon>
        <taxon>Oryzias</taxon>
    </lineage>
</organism>